<gene>
    <name evidence="9" type="primary">LOC111307989</name>
</gene>
<dbReference type="PANTHER" id="PTHR33021:SF292">
    <property type="entry name" value="EARLY NODULIN-LIKE PROTEIN 22"/>
    <property type="match status" value="1"/>
</dbReference>
<dbReference type="GO" id="GO:0005886">
    <property type="term" value="C:plasma membrane"/>
    <property type="evidence" value="ECO:0007669"/>
    <property type="project" value="TreeGrafter"/>
</dbReference>
<keyword evidence="2" id="KW-0186">Copper</keyword>
<feature type="signal peptide" evidence="6">
    <location>
        <begin position="1"/>
        <end position="30"/>
    </location>
</feature>
<evidence type="ECO:0000256" key="2">
    <source>
        <dbReference type="ARBA" id="ARBA00023008"/>
    </source>
</evidence>
<dbReference type="AlphaFoldDB" id="A0A6P6ABD9"/>
<name>A0A6P6ABD9_DURZI</name>
<dbReference type="InterPro" id="IPR008972">
    <property type="entry name" value="Cupredoxin"/>
</dbReference>
<evidence type="ECO:0000256" key="1">
    <source>
        <dbReference type="ARBA" id="ARBA00022723"/>
    </source>
</evidence>
<dbReference type="Proteomes" id="UP000515121">
    <property type="component" value="Unplaced"/>
</dbReference>
<evidence type="ECO:0000256" key="3">
    <source>
        <dbReference type="ARBA" id="ARBA00023157"/>
    </source>
</evidence>
<dbReference type="InterPro" id="IPR039391">
    <property type="entry name" value="Phytocyanin-like"/>
</dbReference>
<dbReference type="PANTHER" id="PTHR33021">
    <property type="entry name" value="BLUE COPPER PROTEIN"/>
    <property type="match status" value="1"/>
</dbReference>
<evidence type="ECO:0000259" key="7">
    <source>
        <dbReference type="PROSITE" id="PS51485"/>
    </source>
</evidence>
<organism evidence="8 9">
    <name type="scientific">Durio zibethinus</name>
    <name type="common">Durian</name>
    <dbReference type="NCBI Taxonomy" id="66656"/>
    <lineage>
        <taxon>Eukaryota</taxon>
        <taxon>Viridiplantae</taxon>
        <taxon>Streptophyta</taxon>
        <taxon>Embryophyta</taxon>
        <taxon>Tracheophyta</taxon>
        <taxon>Spermatophyta</taxon>
        <taxon>Magnoliopsida</taxon>
        <taxon>eudicotyledons</taxon>
        <taxon>Gunneridae</taxon>
        <taxon>Pentapetalae</taxon>
        <taxon>rosids</taxon>
        <taxon>malvids</taxon>
        <taxon>Malvales</taxon>
        <taxon>Malvaceae</taxon>
        <taxon>Helicteroideae</taxon>
        <taxon>Durio</taxon>
    </lineage>
</organism>
<evidence type="ECO:0000313" key="8">
    <source>
        <dbReference type="Proteomes" id="UP000515121"/>
    </source>
</evidence>
<keyword evidence="3" id="KW-1015">Disulfide bond</keyword>
<dbReference type="KEGG" id="dzi:111307989"/>
<keyword evidence="8" id="KW-1185">Reference proteome</keyword>
<dbReference type="Gene3D" id="2.60.40.420">
    <property type="entry name" value="Cupredoxins - blue copper proteins"/>
    <property type="match status" value="1"/>
</dbReference>
<sequence>MRKAIRRSLMVVPAAILLSLMLLQFEGVHSRIIDSKPTTYMVGDDSGWDLVIDMQSWTRGKNFHAGDILVFKYDEQFNVAVVNQTGYDSCTVNDGAKVYDSGNTEIQLAFGANYFIDSAADVCAAGMKMFINATAPPPSIY</sequence>
<reference evidence="9" key="1">
    <citation type="submission" date="2025-08" db="UniProtKB">
        <authorList>
            <consortium name="RefSeq"/>
        </authorList>
    </citation>
    <scope>IDENTIFICATION</scope>
    <source>
        <tissue evidence="9">Fruit stalk</tissue>
    </source>
</reference>
<keyword evidence="6" id="KW-0732">Signal</keyword>
<dbReference type="PROSITE" id="PS51485">
    <property type="entry name" value="PHYTOCYANIN"/>
    <property type="match status" value="1"/>
</dbReference>
<dbReference type="GeneID" id="111307989"/>
<keyword evidence="1" id="KW-0479">Metal-binding</keyword>
<dbReference type="Pfam" id="PF02298">
    <property type="entry name" value="Cu_bind_like"/>
    <property type="match status" value="1"/>
</dbReference>
<feature type="chain" id="PRO_5027553506" description="Basic blue protein" evidence="6">
    <location>
        <begin position="31"/>
        <end position="141"/>
    </location>
</feature>
<dbReference type="OrthoDB" id="1934652at2759"/>
<dbReference type="GO" id="GO:0009055">
    <property type="term" value="F:electron transfer activity"/>
    <property type="evidence" value="ECO:0007669"/>
    <property type="project" value="InterPro"/>
</dbReference>
<dbReference type="SUPFAM" id="SSF49503">
    <property type="entry name" value="Cupredoxins"/>
    <property type="match status" value="1"/>
</dbReference>
<evidence type="ECO:0000256" key="6">
    <source>
        <dbReference type="SAM" id="SignalP"/>
    </source>
</evidence>
<dbReference type="RefSeq" id="XP_022762096.1">
    <property type="nucleotide sequence ID" value="XM_022906361.1"/>
</dbReference>
<dbReference type="FunFam" id="2.60.40.420:FF:000013">
    <property type="entry name" value="basic blue protein-like"/>
    <property type="match status" value="1"/>
</dbReference>
<dbReference type="GO" id="GO:0046872">
    <property type="term" value="F:metal ion binding"/>
    <property type="evidence" value="ECO:0007669"/>
    <property type="project" value="UniProtKB-KW"/>
</dbReference>
<accession>A0A6P6ABD9</accession>
<evidence type="ECO:0000256" key="4">
    <source>
        <dbReference type="ARBA" id="ARBA00071970"/>
    </source>
</evidence>
<evidence type="ECO:0000256" key="5">
    <source>
        <dbReference type="ARBA" id="ARBA00082491"/>
    </source>
</evidence>
<dbReference type="InterPro" id="IPR003245">
    <property type="entry name" value="Phytocyanin_dom"/>
</dbReference>
<feature type="domain" description="Phytocyanin" evidence="7">
    <location>
        <begin position="38"/>
        <end position="135"/>
    </location>
</feature>
<evidence type="ECO:0000313" key="9">
    <source>
        <dbReference type="RefSeq" id="XP_022762096.1"/>
    </source>
</evidence>
<proteinExistence type="predicted"/>
<protein>
    <recommendedName>
        <fullName evidence="4">Basic blue protein</fullName>
    </recommendedName>
    <alternativeName>
        <fullName evidence="5">Plantacyanin</fullName>
    </alternativeName>
</protein>